<accession>A0A5J4YQV7</accession>
<keyword evidence="1" id="KW-0472">Membrane</keyword>
<evidence type="ECO:0000313" key="2">
    <source>
        <dbReference type="EMBL" id="KAA8493172.1"/>
    </source>
</evidence>
<gene>
    <name evidence="2" type="ORF">FVE85_8617</name>
</gene>
<keyword evidence="1" id="KW-1133">Transmembrane helix</keyword>
<evidence type="ECO:0008006" key="4">
    <source>
        <dbReference type="Google" id="ProtNLM"/>
    </source>
</evidence>
<evidence type="ECO:0000313" key="3">
    <source>
        <dbReference type="Proteomes" id="UP000324585"/>
    </source>
</evidence>
<dbReference type="AlphaFoldDB" id="A0A5J4YQV7"/>
<protein>
    <recommendedName>
        <fullName evidence="4">PLAC8 family protein</fullName>
    </recommendedName>
</protein>
<feature type="transmembrane region" description="Helical" evidence="1">
    <location>
        <begin position="78"/>
        <end position="96"/>
    </location>
</feature>
<keyword evidence="3" id="KW-1185">Reference proteome</keyword>
<dbReference type="Proteomes" id="UP000324585">
    <property type="component" value="Unassembled WGS sequence"/>
</dbReference>
<evidence type="ECO:0000256" key="1">
    <source>
        <dbReference type="SAM" id="Phobius"/>
    </source>
</evidence>
<feature type="transmembrane region" description="Helical" evidence="1">
    <location>
        <begin position="41"/>
        <end position="63"/>
    </location>
</feature>
<comment type="caution">
    <text evidence="2">The sequence shown here is derived from an EMBL/GenBank/DDBJ whole genome shotgun (WGS) entry which is preliminary data.</text>
</comment>
<keyword evidence="1" id="KW-0812">Transmembrane</keyword>
<organism evidence="2 3">
    <name type="scientific">Porphyridium purpureum</name>
    <name type="common">Red alga</name>
    <name type="synonym">Porphyridium cruentum</name>
    <dbReference type="NCBI Taxonomy" id="35688"/>
    <lineage>
        <taxon>Eukaryota</taxon>
        <taxon>Rhodophyta</taxon>
        <taxon>Bangiophyceae</taxon>
        <taxon>Porphyridiales</taxon>
        <taxon>Porphyridiaceae</taxon>
        <taxon>Porphyridium</taxon>
    </lineage>
</organism>
<name>A0A5J4YQV7_PORPP</name>
<proteinExistence type="predicted"/>
<sequence length="115" mass="13152">MAYEQGLYDCCVNPGNAWFSTLCCPCAFGELYARRRSQERCAHNACLGTCFACIPLVNCFFLAKERQGVQADDRLEDVQLMGKIWCMAFCLWGCLLSQDRYQYDSSVGEPRLLFF</sequence>
<dbReference type="EMBL" id="VRMN01000007">
    <property type="protein sequence ID" value="KAA8493172.1"/>
    <property type="molecule type" value="Genomic_DNA"/>
</dbReference>
<reference evidence="3" key="1">
    <citation type="journal article" date="2019" name="Nat. Commun.">
        <title>Expansion of phycobilisome linker gene families in mesophilic red algae.</title>
        <authorList>
            <person name="Lee J."/>
            <person name="Kim D."/>
            <person name="Bhattacharya D."/>
            <person name="Yoon H.S."/>
        </authorList>
    </citation>
    <scope>NUCLEOTIDE SEQUENCE [LARGE SCALE GENOMIC DNA]</scope>
    <source>
        <strain evidence="3">CCMP 1328</strain>
    </source>
</reference>